<dbReference type="GO" id="GO:0005737">
    <property type="term" value="C:cytoplasm"/>
    <property type="evidence" value="ECO:0007669"/>
    <property type="project" value="TreeGrafter"/>
</dbReference>
<dbReference type="InterPro" id="IPR011009">
    <property type="entry name" value="Kinase-like_dom_sf"/>
</dbReference>
<dbReference type="InterPro" id="IPR000719">
    <property type="entry name" value="Prot_kinase_dom"/>
</dbReference>
<keyword evidence="2" id="KW-0808">Transferase</keyword>
<accession>A0A397SLF5</accession>
<comment type="caution">
    <text evidence="2">The sequence shown here is derived from an EMBL/GenBank/DDBJ whole genome shotgun (WGS) entry which is preliminary data.</text>
</comment>
<evidence type="ECO:0000313" key="3">
    <source>
        <dbReference type="Proteomes" id="UP000265703"/>
    </source>
</evidence>
<dbReference type="Pfam" id="PF00069">
    <property type="entry name" value="Pkinase"/>
    <property type="match status" value="1"/>
</dbReference>
<dbReference type="GO" id="GO:0005524">
    <property type="term" value="F:ATP binding"/>
    <property type="evidence" value="ECO:0007669"/>
    <property type="project" value="InterPro"/>
</dbReference>
<dbReference type="InterPro" id="IPR050167">
    <property type="entry name" value="Ser_Thr_protein_kinase"/>
</dbReference>
<gene>
    <name evidence="2" type="ORF">C1645_699319</name>
</gene>
<dbReference type="SUPFAM" id="SSF56112">
    <property type="entry name" value="Protein kinase-like (PK-like)"/>
    <property type="match status" value="1"/>
</dbReference>
<name>A0A397SLF5_9GLOM</name>
<dbReference type="PANTHER" id="PTHR23257">
    <property type="entry name" value="SERINE-THREONINE PROTEIN KINASE"/>
    <property type="match status" value="1"/>
</dbReference>
<feature type="domain" description="Protein kinase" evidence="1">
    <location>
        <begin position="1"/>
        <end position="143"/>
    </location>
</feature>
<dbReference type="PROSITE" id="PS50011">
    <property type="entry name" value="PROTEIN_KINASE_DOM"/>
    <property type="match status" value="1"/>
</dbReference>
<dbReference type="SMART" id="SM00220">
    <property type="entry name" value="S_TKc"/>
    <property type="match status" value="1"/>
</dbReference>
<dbReference type="OrthoDB" id="2412435at2759"/>
<feature type="non-terminal residue" evidence="2">
    <location>
        <position position="1"/>
    </location>
</feature>
<protein>
    <submittedName>
        <fullName evidence="2">Kinase-like domain-containing protein</fullName>
    </submittedName>
</protein>
<organism evidence="2 3">
    <name type="scientific">Glomus cerebriforme</name>
    <dbReference type="NCBI Taxonomy" id="658196"/>
    <lineage>
        <taxon>Eukaryota</taxon>
        <taxon>Fungi</taxon>
        <taxon>Fungi incertae sedis</taxon>
        <taxon>Mucoromycota</taxon>
        <taxon>Glomeromycotina</taxon>
        <taxon>Glomeromycetes</taxon>
        <taxon>Glomerales</taxon>
        <taxon>Glomeraceae</taxon>
        <taxon>Glomus</taxon>
    </lineage>
</organism>
<proteinExistence type="predicted"/>
<dbReference type="Proteomes" id="UP000265703">
    <property type="component" value="Unassembled WGS sequence"/>
</dbReference>
<keyword evidence="2" id="KW-0418">Kinase</keyword>
<dbReference type="AlphaFoldDB" id="A0A397SLF5"/>
<dbReference type="GO" id="GO:0007165">
    <property type="term" value="P:signal transduction"/>
    <property type="evidence" value="ECO:0007669"/>
    <property type="project" value="TreeGrafter"/>
</dbReference>
<dbReference type="GO" id="GO:0004672">
    <property type="term" value="F:protein kinase activity"/>
    <property type="evidence" value="ECO:0007669"/>
    <property type="project" value="InterPro"/>
</dbReference>
<dbReference type="EMBL" id="QKYT01000554">
    <property type="protein sequence ID" value="RIA83641.1"/>
    <property type="molecule type" value="Genomic_DNA"/>
</dbReference>
<reference evidence="2 3" key="1">
    <citation type="submission" date="2018-06" db="EMBL/GenBank/DDBJ databases">
        <title>Comparative genomics reveals the genomic features of Rhizophagus irregularis, R. cerebriforme, R. diaphanum and Gigaspora rosea, and their symbiotic lifestyle signature.</title>
        <authorList>
            <person name="Morin E."/>
            <person name="San Clemente H."/>
            <person name="Chen E.C.H."/>
            <person name="De La Providencia I."/>
            <person name="Hainaut M."/>
            <person name="Kuo A."/>
            <person name="Kohler A."/>
            <person name="Murat C."/>
            <person name="Tang N."/>
            <person name="Roy S."/>
            <person name="Loubradou J."/>
            <person name="Henrissat B."/>
            <person name="Grigoriev I.V."/>
            <person name="Corradi N."/>
            <person name="Roux C."/>
            <person name="Martin F.M."/>
        </authorList>
    </citation>
    <scope>NUCLEOTIDE SEQUENCE [LARGE SCALE GENOMIC DNA]</scope>
    <source>
        <strain evidence="2 3">DAOM 227022</strain>
    </source>
</reference>
<keyword evidence="3" id="KW-1185">Reference proteome</keyword>
<sequence>GLNKIHSNNLIHQDLHVGNILHTQYACITDMGLCKPAKYNTLKNTKKSVYGVLPYIAPKILRGQNYTKAADIYSFGIIIYEVISGLPPYYDLCHDINLAIKICQGLRPRFNIKVPQLIIRLIKRCLDANPLNWPTALELDDILCK</sequence>
<evidence type="ECO:0000313" key="2">
    <source>
        <dbReference type="EMBL" id="RIA83641.1"/>
    </source>
</evidence>
<evidence type="ECO:0000259" key="1">
    <source>
        <dbReference type="PROSITE" id="PS50011"/>
    </source>
</evidence>
<dbReference type="Gene3D" id="1.10.510.10">
    <property type="entry name" value="Transferase(Phosphotransferase) domain 1"/>
    <property type="match status" value="1"/>
</dbReference>